<dbReference type="EMBL" id="KQ434869">
    <property type="protein sequence ID" value="KZC09386.1"/>
    <property type="molecule type" value="Genomic_DNA"/>
</dbReference>
<protein>
    <submittedName>
        <fullName evidence="1">Uncharacterized protein</fullName>
    </submittedName>
</protein>
<dbReference type="Proteomes" id="UP000076502">
    <property type="component" value="Unassembled WGS sequence"/>
</dbReference>
<accession>A0A154PBW6</accession>
<organism evidence="1 2">
    <name type="scientific">Dufourea novaeangliae</name>
    <name type="common">Sweat bee</name>
    <dbReference type="NCBI Taxonomy" id="178035"/>
    <lineage>
        <taxon>Eukaryota</taxon>
        <taxon>Metazoa</taxon>
        <taxon>Ecdysozoa</taxon>
        <taxon>Arthropoda</taxon>
        <taxon>Hexapoda</taxon>
        <taxon>Insecta</taxon>
        <taxon>Pterygota</taxon>
        <taxon>Neoptera</taxon>
        <taxon>Endopterygota</taxon>
        <taxon>Hymenoptera</taxon>
        <taxon>Apocrita</taxon>
        <taxon>Aculeata</taxon>
        <taxon>Apoidea</taxon>
        <taxon>Anthophila</taxon>
        <taxon>Halictidae</taxon>
        <taxon>Rophitinae</taxon>
        <taxon>Dufourea</taxon>
    </lineage>
</organism>
<evidence type="ECO:0000313" key="1">
    <source>
        <dbReference type="EMBL" id="KZC09386.1"/>
    </source>
</evidence>
<keyword evidence="2" id="KW-1185">Reference proteome</keyword>
<proteinExistence type="predicted"/>
<gene>
    <name evidence="1" type="ORF">WN55_11129</name>
</gene>
<sequence>MHDFFHLPLAATGGAAKFKISCFLTVGVRTHCYQLNKITNGNEYCSSGTSS</sequence>
<evidence type="ECO:0000313" key="2">
    <source>
        <dbReference type="Proteomes" id="UP000076502"/>
    </source>
</evidence>
<name>A0A154PBW6_DUFNO</name>
<reference evidence="1 2" key="1">
    <citation type="submission" date="2015-07" db="EMBL/GenBank/DDBJ databases">
        <title>The genome of Dufourea novaeangliae.</title>
        <authorList>
            <person name="Pan H."/>
            <person name="Kapheim K."/>
        </authorList>
    </citation>
    <scope>NUCLEOTIDE SEQUENCE [LARGE SCALE GENOMIC DNA]</scope>
    <source>
        <strain evidence="1">0120121106</strain>
        <tissue evidence="1">Whole body</tissue>
    </source>
</reference>
<dbReference type="AlphaFoldDB" id="A0A154PBW6"/>